<keyword evidence="4" id="KW-1185">Reference proteome</keyword>
<dbReference type="SUPFAM" id="SSF159865">
    <property type="entry name" value="XkdW-like"/>
    <property type="match status" value="1"/>
</dbReference>
<evidence type="ECO:0000259" key="1">
    <source>
        <dbReference type="Pfam" id="PF09636"/>
    </source>
</evidence>
<feature type="domain" description="DUF4376" evidence="2">
    <location>
        <begin position="67"/>
        <end position="173"/>
    </location>
</feature>
<comment type="caution">
    <text evidence="3">The sequence shown here is derived from an EMBL/GenBank/DDBJ whole genome shotgun (WGS) entry which is preliminary data.</text>
</comment>
<dbReference type="RefSeq" id="WP_189009818.1">
    <property type="nucleotide sequence ID" value="NZ_BMHE01000005.1"/>
</dbReference>
<dbReference type="EMBL" id="BMHE01000005">
    <property type="protein sequence ID" value="GGI45974.1"/>
    <property type="molecule type" value="Genomic_DNA"/>
</dbReference>
<dbReference type="InterPro" id="IPR019094">
    <property type="entry name" value="Phage_SP-beta_YorD"/>
</dbReference>
<evidence type="ECO:0000313" key="3">
    <source>
        <dbReference type="EMBL" id="GGI45974.1"/>
    </source>
</evidence>
<gene>
    <name evidence="3" type="ORF">GCM10008018_14810</name>
</gene>
<feature type="domain" description="Bacteriophage SP-beta YorD" evidence="1">
    <location>
        <begin position="4"/>
        <end position="59"/>
    </location>
</feature>
<dbReference type="Pfam" id="PF14301">
    <property type="entry name" value="DUF4376"/>
    <property type="match status" value="1"/>
</dbReference>
<protein>
    <recommendedName>
        <fullName evidence="5">Bacteriophage SP-beta YorD domain-containing protein</fullName>
    </recommendedName>
</protein>
<dbReference type="Proteomes" id="UP000615455">
    <property type="component" value="Unassembled WGS sequence"/>
</dbReference>
<proteinExistence type="predicted"/>
<reference evidence="4" key="1">
    <citation type="journal article" date="2019" name="Int. J. Syst. Evol. Microbiol.">
        <title>The Global Catalogue of Microorganisms (GCM) 10K type strain sequencing project: providing services to taxonomists for standard genome sequencing and annotation.</title>
        <authorList>
            <consortium name="The Broad Institute Genomics Platform"/>
            <consortium name="The Broad Institute Genome Sequencing Center for Infectious Disease"/>
            <person name="Wu L."/>
            <person name="Ma J."/>
        </authorList>
    </citation>
    <scope>NUCLEOTIDE SEQUENCE [LARGE SCALE GENOMIC DNA]</scope>
    <source>
        <strain evidence="4">CGMCC 1.15043</strain>
    </source>
</reference>
<sequence>MNIPQAIMHLHPQANPLADFIVQDDSDGNGPYIAKWNLESPEPTPEQLQSAWEAMQPTPEQVLSHSKQSKTEELNSKCNTTILSGFKSKALGSEHTYDYDYEAQTNLNSTLNAIAAGIATEPILWKASGMPQPHSFEQFKTLNADGLAHKNVNISKYWELKTALSEAQTEEEISSITW</sequence>
<accession>A0ABQ2BRM2</accession>
<dbReference type="InterPro" id="IPR035950">
    <property type="entry name" value="XkdW-like_sf"/>
</dbReference>
<name>A0ABQ2BRM2_9BACL</name>
<organism evidence="3 4">
    <name type="scientific">Paenibacillus marchantiophytorum</name>
    <dbReference type="NCBI Taxonomy" id="1619310"/>
    <lineage>
        <taxon>Bacteria</taxon>
        <taxon>Bacillati</taxon>
        <taxon>Bacillota</taxon>
        <taxon>Bacilli</taxon>
        <taxon>Bacillales</taxon>
        <taxon>Paenibacillaceae</taxon>
        <taxon>Paenibacillus</taxon>
    </lineage>
</organism>
<dbReference type="Gene3D" id="3.30.56.60">
    <property type="entry name" value="XkdW-like"/>
    <property type="match status" value="1"/>
</dbReference>
<evidence type="ECO:0008006" key="5">
    <source>
        <dbReference type="Google" id="ProtNLM"/>
    </source>
</evidence>
<dbReference type="Pfam" id="PF09636">
    <property type="entry name" value="XkdW"/>
    <property type="match status" value="1"/>
</dbReference>
<evidence type="ECO:0000259" key="2">
    <source>
        <dbReference type="Pfam" id="PF14301"/>
    </source>
</evidence>
<evidence type="ECO:0000313" key="4">
    <source>
        <dbReference type="Proteomes" id="UP000615455"/>
    </source>
</evidence>
<dbReference type="InterPro" id="IPR025484">
    <property type="entry name" value="DUF4376"/>
</dbReference>